<keyword evidence="3" id="KW-0804">Transcription</keyword>
<dbReference type="Proteomes" id="UP000183413">
    <property type="component" value="Unassembled WGS sequence"/>
</dbReference>
<name>A0A1I5L871_9ACTN</name>
<keyword evidence="7" id="KW-1185">Reference proteome</keyword>
<proteinExistence type="predicted"/>
<dbReference type="InterPro" id="IPR036390">
    <property type="entry name" value="WH_DNA-bd_sf"/>
</dbReference>
<feature type="region of interest" description="Disordered" evidence="4">
    <location>
        <begin position="120"/>
        <end position="139"/>
    </location>
</feature>
<dbReference type="GO" id="GO:0003677">
    <property type="term" value="F:DNA binding"/>
    <property type="evidence" value="ECO:0007669"/>
    <property type="project" value="UniProtKB-KW"/>
</dbReference>
<keyword evidence="1" id="KW-0805">Transcription regulation</keyword>
<evidence type="ECO:0000256" key="1">
    <source>
        <dbReference type="ARBA" id="ARBA00023015"/>
    </source>
</evidence>
<evidence type="ECO:0000256" key="3">
    <source>
        <dbReference type="ARBA" id="ARBA00023163"/>
    </source>
</evidence>
<reference evidence="6 7" key="1">
    <citation type="submission" date="2016-10" db="EMBL/GenBank/DDBJ databases">
        <authorList>
            <person name="de Groot N.N."/>
        </authorList>
    </citation>
    <scope>NUCLEOTIDE SEQUENCE [LARGE SCALE GENOMIC DNA]</scope>
    <source>
        <strain evidence="6 7">DSM 43067</strain>
    </source>
</reference>
<dbReference type="EMBL" id="FOVH01000010">
    <property type="protein sequence ID" value="SFO93480.1"/>
    <property type="molecule type" value="Genomic_DNA"/>
</dbReference>
<dbReference type="AlphaFoldDB" id="A0A1I5L871"/>
<dbReference type="Gene3D" id="1.10.10.10">
    <property type="entry name" value="Winged helix-like DNA-binding domain superfamily/Winged helix DNA-binding domain"/>
    <property type="match status" value="1"/>
</dbReference>
<evidence type="ECO:0000313" key="7">
    <source>
        <dbReference type="Proteomes" id="UP000183413"/>
    </source>
</evidence>
<evidence type="ECO:0000259" key="5">
    <source>
        <dbReference type="PROSITE" id="PS51118"/>
    </source>
</evidence>
<evidence type="ECO:0000256" key="4">
    <source>
        <dbReference type="SAM" id="MobiDB-lite"/>
    </source>
</evidence>
<dbReference type="PROSITE" id="PS51118">
    <property type="entry name" value="HTH_HXLR"/>
    <property type="match status" value="1"/>
</dbReference>
<dbReference type="PANTHER" id="PTHR33204">
    <property type="entry name" value="TRANSCRIPTIONAL REGULATOR, MARR FAMILY"/>
    <property type="match status" value="1"/>
</dbReference>
<keyword evidence="2 6" id="KW-0238">DNA-binding</keyword>
<dbReference type="InParanoid" id="A0A1I5L871"/>
<gene>
    <name evidence="6" type="ORF">SAMN04489713_110288</name>
</gene>
<dbReference type="InterPro" id="IPR002577">
    <property type="entry name" value="HTH_HxlR"/>
</dbReference>
<evidence type="ECO:0000313" key="6">
    <source>
        <dbReference type="EMBL" id="SFO93480.1"/>
    </source>
</evidence>
<dbReference type="RefSeq" id="WP_021596242.1">
    <property type="nucleotide sequence ID" value="NZ_CP083237.1"/>
</dbReference>
<dbReference type="PANTHER" id="PTHR33204:SF39">
    <property type="entry name" value="TRANSCRIPTIONAL REGULATORY PROTEIN"/>
    <property type="match status" value="1"/>
</dbReference>
<organism evidence="6 7">
    <name type="scientific">Actinomadura madurae</name>
    <dbReference type="NCBI Taxonomy" id="1993"/>
    <lineage>
        <taxon>Bacteria</taxon>
        <taxon>Bacillati</taxon>
        <taxon>Actinomycetota</taxon>
        <taxon>Actinomycetes</taxon>
        <taxon>Streptosporangiales</taxon>
        <taxon>Thermomonosporaceae</taxon>
        <taxon>Actinomadura</taxon>
    </lineage>
</organism>
<dbReference type="OrthoDB" id="370168at2"/>
<sequence>MEHTPAGCRAREILDRVGDKWSLLVISLLGERPKRFNELKREIDGISQRMLTVTLRGLERDGIVTRTVYPVVPPRVEYAVTPMGATLMEVSTTLVRWAESHLEDIDAARAAYDARAAEEEALKEGAAPENRVLEPSTRR</sequence>
<dbReference type="STRING" id="1993.SAMN04489713_110288"/>
<feature type="domain" description="HTH hxlR-type" evidence="5">
    <location>
        <begin position="8"/>
        <end position="106"/>
    </location>
</feature>
<evidence type="ECO:0000256" key="2">
    <source>
        <dbReference type="ARBA" id="ARBA00023125"/>
    </source>
</evidence>
<dbReference type="InterPro" id="IPR036388">
    <property type="entry name" value="WH-like_DNA-bd_sf"/>
</dbReference>
<accession>A0A1I5L871</accession>
<dbReference type="eggNOG" id="COG1733">
    <property type="taxonomic scope" value="Bacteria"/>
</dbReference>
<protein>
    <submittedName>
        <fullName evidence="6">DNA-binding transcriptional regulator, HxlR family</fullName>
    </submittedName>
</protein>
<dbReference type="SUPFAM" id="SSF46785">
    <property type="entry name" value="Winged helix' DNA-binding domain"/>
    <property type="match status" value="1"/>
</dbReference>
<dbReference type="GeneID" id="99650425"/>
<dbReference type="Pfam" id="PF01638">
    <property type="entry name" value="HxlR"/>
    <property type="match status" value="1"/>
</dbReference>